<dbReference type="InterPro" id="IPR036318">
    <property type="entry name" value="FAD-bd_PCMH-like_sf"/>
</dbReference>
<dbReference type="PROSITE" id="PS51387">
    <property type="entry name" value="FAD_PCMH"/>
    <property type="match status" value="1"/>
</dbReference>
<dbReference type="OrthoDB" id="9774454at2"/>
<evidence type="ECO:0000259" key="4">
    <source>
        <dbReference type="PROSITE" id="PS51387"/>
    </source>
</evidence>
<keyword evidence="3" id="KW-0560">Oxidoreductase</keyword>
<dbReference type="SMART" id="SM01092">
    <property type="entry name" value="CO_deh_flav_C"/>
    <property type="match status" value="1"/>
</dbReference>
<comment type="caution">
    <text evidence="5">The sequence shown here is derived from an EMBL/GenBank/DDBJ whole genome shotgun (WGS) entry which is preliminary data.</text>
</comment>
<keyword evidence="2" id="KW-0274">FAD</keyword>
<keyword evidence="6" id="KW-1185">Reference proteome</keyword>
<evidence type="ECO:0000256" key="1">
    <source>
        <dbReference type="ARBA" id="ARBA00022630"/>
    </source>
</evidence>
<dbReference type="GO" id="GO:0016491">
    <property type="term" value="F:oxidoreductase activity"/>
    <property type="evidence" value="ECO:0007669"/>
    <property type="project" value="UniProtKB-KW"/>
</dbReference>
<dbReference type="InterPro" id="IPR036683">
    <property type="entry name" value="CO_DH_flav_C_dom_sf"/>
</dbReference>
<dbReference type="Proteomes" id="UP000481030">
    <property type="component" value="Unassembled WGS sequence"/>
</dbReference>
<dbReference type="GO" id="GO:0071949">
    <property type="term" value="F:FAD binding"/>
    <property type="evidence" value="ECO:0007669"/>
    <property type="project" value="InterPro"/>
</dbReference>
<proteinExistence type="predicted"/>
<sequence>MVGTDTEYYRPKSLQEAIELFYKLKNENKQPMYYSGGTEIITFHRLNLIHTGAIIDIKSIPECMSLEEDENFLIIGAALPLTFLEEKNAFPLLSKTSSGIADHTARNKITLGGNICGQIFYREAVLPFLLVDSFVVVAGHDGVKSYPIQTVFNQTLNLFEGQLLVQFITEKRFLEMPHIAIKKRQQWETGYPLITFAAMKADDQIRIALSGLCPFPFRSLDVERELNNRQMPFEERINQAIKYLPNPILNDIEGSKEYRLYVLKNTLLDILIELEGR</sequence>
<dbReference type="PANTHER" id="PTHR42659:SF2">
    <property type="entry name" value="XANTHINE DEHYDROGENASE SUBUNIT C-RELATED"/>
    <property type="match status" value="1"/>
</dbReference>
<evidence type="ECO:0000256" key="3">
    <source>
        <dbReference type="ARBA" id="ARBA00023002"/>
    </source>
</evidence>
<name>A0A6L3V531_9BACI</name>
<protein>
    <submittedName>
        <fullName evidence="5">Xanthine dehydrogenase</fullName>
    </submittedName>
</protein>
<dbReference type="InterPro" id="IPR005107">
    <property type="entry name" value="CO_DH_flav_C"/>
</dbReference>
<dbReference type="InterPro" id="IPR016169">
    <property type="entry name" value="FAD-bd_PCMH_sub2"/>
</dbReference>
<dbReference type="Pfam" id="PF00941">
    <property type="entry name" value="FAD_binding_5"/>
    <property type="match status" value="1"/>
</dbReference>
<dbReference type="PANTHER" id="PTHR42659">
    <property type="entry name" value="XANTHINE DEHYDROGENASE SUBUNIT C-RELATED"/>
    <property type="match status" value="1"/>
</dbReference>
<evidence type="ECO:0000256" key="2">
    <source>
        <dbReference type="ARBA" id="ARBA00022827"/>
    </source>
</evidence>
<dbReference type="EMBL" id="WBOS01000015">
    <property type="protein sequence ID" value="KAB2330188.1"/>
    <property type="molecule type" value="Genomic_DNA"/>
</dbReference>
<dbReference type="Gene3D" id="3.30.43.10">
    <property type="entry name" value="Uridine Diphospho-n-acetylenolpyruvylglucosamine Reductase, domain 2"/>
    <property type="match status" value="1"/>
</dbReference>
<dbReference type="InterPro" id="IPR016167">
    <property type="entry name" value="FAD-bd_PCMH_sub1"/>
</dbReference>
<keyword evidence="1" id="KW-0285">Flavoprotein</keyword>
<dbReference type="InterPro" id="IPR051312">
    <property type="entry name" value="Diverse_Substr_Oxidored"/>
</dbReference>
<dbReference type="Gene3D" id="3.30.390.50">
    <property type="entry name" value="CO dehydrogenase flavoprotein, C-terminal domain"/>
    <property type="match status" value="1"/>
</dbReference>
<accession>A0A6L3V531</accession>
<dbReference type="SUPFAM" id="SSF56176">
    <property type="entry name" value="FAD-binding/transporter-associated domain-like"/>
    <property type="match status" value="1"/>
</dbReference>
<gene>
    <name evidence="5" type="ORF">F7731_20615</name>
</gene>
<dbReference type="AlphaFoldDB" id="A0A6L3V531"/>
<dbReference type="InterPro" id="IPR002346">
    <property type="entry name" value="Mopterin_DH_FAD-bd"/>
</dbReference>
<feature type="domain" description="FAD-binding PCMH-type" evidence="4">
    <location>
        <begin position="1"/>
        <end position="178"/>
    </location>
</feature>
<dbReference type="InterPro" id="IPR016166">
    <property type="entry name" value="FAD-bd_PCMH"/>
</dbReference>
<evidence type="ECO:0000313" key="6">
    <source>
        <dbReference type="Proteomes" id="UP000481030"/>
    </source>
</evidence>
<dbReference type="RefSeq" id="WP_151536678.1">
    <property type="nucleotide sequence ID" value="NZ_WBOS01000015.1"/>
</dbReference>
<organism evidence="5 6">
    <name type="scientific">Cytobacillus depressus</name>
    <dbReference type="NCBI Taxonomy" id="1602942"/>
    <lineage>
        <taxon>Bacteria</taxon>
        <taxon>Bacillati</taxon>
        <taxon>Bacillota</taxon>
        <taxon>Bacilli</taxon>
        <taxon>Bacillales</taxon>
        <taxon>Bacillaceae</taxon>
        <taxon>Cytobacillus</taxon>
    </lineage>
</organism>
<dbReference type="SUPFAM" id="SSF55447">
    <property type="entry name" value="CO dehydrogenase flavoprotein C-terminal domain-like"/>
    <property type="match status" value="1"/>
</dbReference>
<reference evidence="5 6" key="1">
    <citation type="journal article" date="2016" name="Antonie Van Leeuwenhoek">
        <title>Bacillus depressus sp. nov., isolated from soil of a sunflower field.</title>
        <authorList>
            <person name="Wei X."/>
            <person name="Xin D."/>
            <person name="Xin Y."/>
            <person name="Zhang H."/>
            <person name="Wang T."/>
            <person name="Zhang J."/>
        </authorList>
    </citation>
    <scope>NUCLEOTIDE SEQUENCE [LARGE SCALE GENOMIC DNA]</scope>
    <source>
        <strain evidence="5 6">BZ1</strain>
    </source>
</reference>
<dbReference type="Gene3D" id="3.30.465.10">
    <property type="match status" value="1"/>
</dbReference>
<evidence type="ECO:0000313" key="5">
    <source>
        <dbReference type="EMBL" id="KAB2330188.1"/>
    </source>
</evidence>